<dbReference type="EMBL" id="FNSN01000004">
    <property type="protein sequence ID" value="SEC90105.1"/>
    <property type="molecule type" value="Genomic_DNA"/>
</dbReference>
<organism evidence="4 5">
    <name type="scientific">Arthrobacter woluwensis</name>
    <dbReference type="NCBI Taxonomy" id="156980"/>
    <lineage>
        <taxon>Bacteria</taxon>
        <taxon>Bacillati</taxon>
        <taxon>Actinomycetota</taxon>
        <taxon>Actinomycetes</taxon>
        <taxon>Micrococcales</taxon>
        <taxon>Micrococcaceae</taxon>
        <taxon>Arthrobacter</taxon>
    </lineage>
</organism>
<dbReference type="EMBL" id="FNSN01000006">
    <property type="protein sequence ID" value="SEC95559.1"/>
    <property type="molecule type" value="Genomic_DNA"/>
</dbReference>
<sequence>MSKDPRPVGLRLNRDRVVKKSGYWFVLAADLQRIFWNKEFNYPESVHLAHTHREAIHALDVARGRVKP</sequence>
<dbReference type="EMBL" id="FNSN01000003">
    <property type="protein sequence ID" value="SEC53629.1"/>
    <property type="molecule type" value="Genomic_DNA"/>
</dbReference>
<name>A0A1H4WQH4_9MICC</name>
<reference evidence="4 5" key="1">
    <citation type="submission" date="2016-10" db="EMBL/GenBank/DDBJ databases">
        <authorList>
            <person name="de Groot N.N."/>
        </authorList>
    </citation>
    <scope>NUCLEOTIDE SEQUENCE [LARGE SCALE GENOMIC DNA]</scope>
    <source>
        <strain evidence="4 5">DSM 10495</strain>
    </source>
</reference>
<dbReference type="EMBL" id="FNSN01000001">
    <property type="protein sequence ID" value="SEB29043.1"/>
    <property type="molecule type" value="Genomic_DNA"/>
</dbReference>
<evidence type="ECO:0000313" key="1">
    <source>
        <dbReference type="EMBL" id="SEB29043.1"/>
    </source>
</evidence>
<dbReference type="Proteomes" id="UP000182652">
    <property type="component" value="Unassembled WGS sequence"/>
</dbReference>
<evidence type="ECO:0000313" key="4">
    <source>
        <dbReference type="EMBL" id="SEC95559.1"/>
    </source>
</evidence>
<accession>A0A1H4WQH4</accession>
<dbReference type="AlphaFoldDB" id="A0A1H4WQH4"/>
<dbReference type="RefSeq" id="WP_074783851.1">
    <property type="nucleotide sequence ID" value="NZ_FNSN01000001.1"/>
</dbReference>
<protein>
    <submittedName>
        <fullName evidence="4">Uncharacterized protein</fullName>
    </submittedName>
</protein>
<keyword evidence="5" id="KW-1185">Reference proteome</keyword>
<gene>
    <name evidence="1" type="ORF">SAMN04489745_0041</name>
    <name evidence="2" type="ORF">SAMN04489745_3118</name>
    <name evidence="3" type="ORF">SAMN04489745_3463</name>
    <name evidence="4" type="ORF">SAMN04489745_3541</name>
</gene>
<evidence type="ECO:0000313" key="3">
    <source>
        <dbReference type="EMBL" id="SEC90105.1"/>
    </source>
</evidence>
<evidence type="ECO:0000313" key="2">
    <source>
        <dbReference type="EMBL" id="SEC53629.1"/>
    </source>
</evidence>
<evidence type="ECO:0000313" key="5">
    <source>
        <dbReference type="Proteomes" id="UP000182652"/>
    </source>
</evidence>
<proteinExistence type="predicted"/>
<dbReference type="STRING" id="156980.SAMN04489745_0041"/>